<comment type="caution">
    <text evidence="2">The sequence shown here is derived from an EMBL/GenBank/DDBJ whole genome shotgun (WGS) entry which is preliminary data.</text>
</comment>
<proteinExistence type="predicted"/>
<reference evidence="2" key="1">
    <citation type="submission" date="2022-11" db="EMBL/GenBank/DDBJ databases">
        <title>Robbsia betulipollinis sp. nov., isolated from pollen of birch (Betula pendula).</title>
        <authorList>
            <person name="Shi H."/>
            <person name="Ambika Manirajan B."/>
            <person name="Ratering S."/>
            <person name="Geissler-Plaum R."/>
            <person name="Schnell S."/>
        </authorList>
    </citation>
    <scope>NUCLEOTIDE SEQUENCE</scope>
    <source>
        <strain evidence="2">Bb-Pol-6</strain>
    </source>
</reference>
<evidence type="ECO:0000313" key="2">
    <source>
        <dbReference type="EMBL" id="MCY0387551.1"/>
    </source>
</evidence>
<dbReference type="Pfam" id="PF00534">
    <property type="entry name" value="Glycos_transf_1"/>
    <property type="match status" value="1"/>
</dbReference>
<protein>
    <submittedName>
        <fullName evidence="2">Glycosyltransferase</fullName>
        <ecNumber evidence="2">2.4.-.-</ecNumber>
    </submittedName>
</protein>
<keyword evidence="2" id="KW-0808">Transferase</keyword>
<gene>
    <name evidence="2" type="ORF">OVY01_09950</name>
</gene>
<dbReference type="GO" id="GO:0016757">
    <property type="term" value="F:glycosyltransferase activity"/>
    <property type="evidence" value="ECO:0007669"/>
    <property type="project" value="UniProtKB-KW"/>
</dbReference>
<keyword evidence="2" id="KW-0328">Glycosyltransferase</keyword>
<dbReference type="EMBL" id="JAPMXC010000001">
    <property type="protein sequence ID" value="MCY0387551.1"/>
    <property type="molecule type" value="Genomic_DNA"/>
</dbReference>
<organism evidence="2 3">
    <name type="scientific">Robbsia betulipollinis</name>
    <dbReference type="NCBI Taxonomy" id="2981849"/>
    <lineage>
        <taxon>Bacteria</taxon>
        <taxon>Pseudomonadati</taxon>
        <taxon>Pseudomonadota</taxon>
        <taxon>Betaproteobacteria</taxon>
        <taxon>Burkholderiales</taxon>
        <taxon>Burkholderiaceae</taxon>
        <taxon>Robbsia</taxon>
    </lineage>
</organism>
<accession>A0ABT3ZLZ0</accession>
<dbReference type="RefSeq" id="WP_267847286.1">
    <property type="nucleotide sequence ID" value="NZ_JAPMXC010000001.1"/>
</dbReference>
<dbReference type="Gene3D" id="3.40.50.2000">
    <property type="entry name" value="Glycogen Phosphorylase B"/>
    <property type="match status" value="1"/>
</dbReference>
<sequence>MKIAIVSTYAIECGIARFAQILERDLSQYAEVTVFPLNRHELKEEFGGTDESADKAIAHIVAKLKGFDAVSIQHEYSLFASTLHQSNTRVKKLVAANPNTTITFHTVLNRAGRPQKDRFSYAKFLRPKRAITQWLHLRRKNADVLMEIDLFNFLKEKKAKIVVHTKTTRQLLEHLFSIERAYCHPLSYTRRVDRDVFNHTRSRTALRAKYAIPDEHITVGVFGYFGNYKGFDYAIECLARLPAQYQLLVFAGLHPSSIKSGDTSQIQMLTKLAAKLKVLDRVSFLGAVDDDDLYRAIAGVDFSWLPYREVGQEASAICSEVAELSKRMLVSRNFAFSDYVKFDKRKNLELFEISNIEELKLKTLLYDTLHPGGPAEDMQDVEFAEEQARFYMNVLKTTEQATR</sequence>
<dbReference type="SUPFAM" id="SSF53756">
    <property type="entry name" value="UDP-Glycosyltransferase/glycogen phosphorylase"/>
    <property type="match status" value="1"/>
</dbReference>
<dbReference type="Proteomes" id="UP001082899">
    <property type="component" value="Unassembled WGS sequence"/>
</dbReference>
<dbReference type="InterPro" id="IPR001296">
    <property type="entry name" value="Glyco_trans_1"/>
</dbReference>
<name>A0ABT3ZLZ0_9BURK</name>
<feature type="domain" description="Glycosyl transferase family 1" evidence="1">
    <location>
        <begin position="203"/>
        <end position="313"/>
    </location>
</feature>
<evidence type="ECO:0000259" key="1">
    <source>
        <dbReference type="Pfam" id="PF00534"/>
    </source>
</evidence>
<keyword evidence="3" id="KW-1185">Reference proteome</keyword>
<dbReference type="EC" id="2.4.-.-" evidence="2"/>
<evidence type="ECO:0000313" key="3">
    <source>
        <dbReference type="Proteomes" id="UP001082899"/>
    </source>
</evidence>